<dbReference type="KEGG" id="hcu:MUN79_07205"/>
<evidence type="ECO:0000313" key="2">
    <source>
        <dbReference type="Proteomes" id="UP000831796"/>
    </source>
</evidence>
<name>A0A8T9QBD8_9BACT</name>
<protein>
    <recommendedName>
        <fullName evidence="3">IPT/TIG domain-containing protein</fullName>
    </recommendedName>
</protein>
<dbReference type="AlphaFoldDB" id="A0A8T9QBD8"/>
<dbReference type="Gene3D" id="2.60.40.10">
    <property type="entry name" value="Immunoglobulins"/>
    <property type="match status" value="1"/>
</dbReference>
<dbReference type="InterPro" id="IPR013783">
    <property type="entry name" value="Ig-like_fold"/>
</dbReference>
<gene>
    <name evidence="1" type="ORF">MUN79_07205</name>
</gene>
<evidence type="ECO:0000313" key="1">
    <source>
        <dbReference type="EMBL" id="UOQ73701.1"/>
    </source>
</evidence>
<organism evidence="1 2">
    <name type="scientific">Hymenobacter cellulosilyticus</name>
    <dbReference type="NCBI Taxonomy" id="2932248"/>
    <lineage>
        <taxon>Bacteria</taxon>
        <taxon>Pseudomonadati</taxon>
        <taxon>Bacteroidota</taxon>
        <taxon>Cytophagia</taxon>
        <taxon>Cytophagales</taxon>
        <taxon>Hymenobacteraceae</taxon>
        <taxon>Hymenobacter</taxon>
    </lineage>
</organism>
<dbReference type="RefSeq" id="WP_244677051.1">
    <property type="nucleotide sequence ID" value="NZ_CP095046.1"/>
</dbReference>
<sequence>MSLRLNGGLNSGILVEPTQAPEPAVGASHPVTVALGDVNGDGALDLVSTNDNTRYGTTVGVGTLSVRLNQLSPLRTTLNPTQGPVGSLVTVRGTDMTGATAVSFNGTAAPAGSFNVTSPTTLTVTVPSGTTSGVVTVTTPGEYLPVIPSL</sequence>
<accession>A0A8T9QBD8</accession>
<dbReference type="InterPro" id="IPR014756">
    <property type="entry name" value="Ig_E-set"/>
</dbReference>
<evidence type="ECO:0008006" key="3">
    <source>
        <dbReference type="Google" id="ProtNLM"/>
    </source>
</evidence>
<dbReference type="EMBL" id="CP095046">
    <property type="protein sequence ID" value="UOQ73701.1"/>
    <property type="molecule type" value="Genomic_DNA"/>
</dbReference>
<keyword evidence="2" id="KW-1185">Reference proteome</keyword>
<dbReference type="Proteomes" id="UP000831796">
    <property type="component" value="Chromosome"/>
</dbReference>
<reference evidence="1" key="1">
    <citation type="submission" date="2022-04" db="EMBL/GenBank/DDBJ databases">
        <title>Hymenobacter sp. isolated from the air.</title>
        <authorList>
            <person name="Won M."/>
            <person name="Lee C.-M."/>
            <person name="Woen H.-Y."/>
            <person name="Kwon S.-W."/>
        </authorList>
    </citation>
    <scope>NUCLEOTIDE SEQUENCE</scope>
    <source>
        <strain evidence="1">5116S-3</strain>
    </source>
</reference>
<dbReference type="SUPFAM" id="SSF81296">
    <property type="entry name" value="E set domains"/>
    <property type="match status" value="1"/>
</dbReference>
<proteinExistence type="predicted"/>